<dbReference type="InterPro" id="IPR036250">
    <property type="entry name" value="AcylCo_DH-like_C"/>
</dbReference>
<dbReference type="PROSITE" id="PS00073">
    <property type="entry name" value="ACYL_COA_DH_2"/>
    <property type="match status" value="1"/>
</dbReference>
<dbReference type="RefSeq" id="WP_209893415.1">
    <property type="nucleotide sequence ID" value="NZ_JAGGMR010000001.1"/>
</dbReference>
<dbReference type="Gene3D" id="1.20.140.10">
    <property type="entry name" value="Butyryl-CoA Dehydrogenase, subunit A, domain 3"/>
    <property type="match status" value="1"/>
</dbReference>
<sequence length="297" mass="32104">MAAVNGGIALHIHRQALCTWLRTRLNLPNSGTRSTLSLLGHYGLGGDALPRLLAGRLQRHDVSSLTDYFDLDRERITFGDGDWDVLLAAAYDGAAITWKQIDREHCQVRTHTHAHGFEELDATTVRCSRPPEGGVVDTATYSKALYVEGLGLSAIAAGLVDHALAIGRRWAARRRQGGDLIENLPAVQQMLAQMSTTAGLATARLSGLGDHLVDSTLDSTAEPAVERAALIKLCAMRSQLHPACCTATDHAIQILGGRGYLRDHPAERLVRDANALRIIGGTPLELELFVAESERLS</sequence>
<keyword evidence="4" id="KW-1185">Reference proteome</keyword>
<dbReference type="Proteomes" id="UP001519325">
    <property type="component" value="Unassembled WGS sequence"/>
</dbReference>
<evidence type="ECO:0000313" key="3">
    <source>
        <dbReference type="EMBL" id="MBP2191585.1"/>
    </source>
</evidence>
<organism evidence="3 4">
    <name type="scientific">Nocardia goodfellowii</name>
    <dbReference type="NCBI Taxonomy" id="882446"/>
    <lineage>
        <taxon>Bacteria</taxon>
        <taxon>Bacillati</taxon>
        <taxon>Actinomycetota</taxon>
        <taxon>Actinomycetes</taxon>
        <taxon>Mycobacteriales</taxon>
        <taxon>Nocardiaceae</taxon>
        <taxon>Nocardia</taxon>
    </lineage>
</organism>
<proteinExistence type="predicted"/>
<dbReference type="InterPro" id="IPR006089">
    <property type="entry name" value="Acyl-CoA_DH_CS"/>
</dbReference>
<dbReference type="SUPFAM" id="SSF47203">
    <property type="entry name" value="Acyl-CoA dehydrogenase C-terminal domain-like"/>
    <property type="match status" value="1"/>
</dbReference>
<comment type="caution">
    <text evidence="3">The sequence shown here is derived from an EMBL/GenBank/DDBJ whole genome shotgun (WGS) entry which is preliminary data.</text>
</comment>
<protein>
    <recommendedName>
        <fullName evidence="2">Acyl-CoA dehydrogenase/oxidase C-terminal domain-containing protein</fullName>
    </recommendedName>
</protein>
<dbReference type="PANTHER" id="PTHR43884:SF12">
    <property type="entry name" value="ISOVALERYL-COA DEHYDROGENASE, MITOCHONDRIAL-RELATED"/>
    <property type="match status" value="1"/>
</dbReference>
<accession>A0ABS4QKD8</accession>
<feature type="domain" description="Acyl-CoA dehydrogenase/oxidase C-terminal" evidence="2">
    <location>
        <begin position="142"/>
        <end position="282"/>
    </location>
</feature>
<evidence type="ECO:0000256" key="1">
    <source>
        <dbReference type="ARBA" id="ARBA00022630"/>
    </source>
</evidence>
<dbReference type="InterPro" id="IPR009075">
    <property type="entry name" value="AcylCo_DH/oxidase_C"/>
</dbReference>
<dbReference type="PANTHER" id="PTHR43884">
    <property type="entry name" value="ACYL-COA DEHYDROGENASE"/>
    <property type="match status" value="1"/>
</dbReference>
<dbReference type="EMBL" id="JAGGMR010000001">
    <property type="protein sequence ID" value="MBP2191585.1"/>
    <property type="molecule type" value="Genomic_DNA"/>
</dbReference>
<evidence type="ECO:0000259" key="2">
    <source>
        <dbReference type="Pfam" id="PF00441"/>
    </source>
</evidence>
<reference evidence="3 4" key="1">
    <citation type="submission" date="2021-03" db="EMBL/GenBank/DDBJ databases">
        <title>Sequencing the genomes of 1000 actinobacteria strains.</title>
        <authorList>
            <person name="Klenk H.-P."/>
        </authorList>
    </citation>
    <scope>NUCLEOTIDE SEQUENCE [LARGE SCALE GENOMIC DNA]</scope>
    <source>
        <strain evidence="3 4">DSM 45516</strain>
    </source>
</reference>
<name>A0ABS4QKD8_9NOCA</name>
<gene>
    <name evidence="3" type="ORF">BJ987_004486</name>
</gene>
<evidence type="ECO:0000313" key="4">
    <source>
        <dbReference type="Proteomes" id="UP001519325"/>
    </source>
</evidence>
<dbReference type="Pfam" id="PF00441">
    <property type="entry name" value="Acyl-CoA_dh_1"/>
    <property type="match status" value="1"/>
</dbReference>
<keyword evidence="1" id="KW-0285">Flavoprotein</keyword>